<dbReference type="PANTHER" id="PTHR47618:SF2">
    <property type="entry name" value="CYCLIC-DI-AMP PHOSPHODIESTERASE GDPP"/>
    <property type="match status" value="1"/>
</dbReference>
<evidence type="ECO:0000256" key="3">
    <source>
        <dbReference type="SAM" id="Phobius"/>
    </source>
</evidence>
<dbReference type="GO" id="GO:0005886">
    <property type="term" value="C:plasma membrane"/>
    <property type="evidence" value="ECO:0007669"/>
    <property type="project" value="UniProtKB-SubCell"/>
</dbReference>
<dbReference type="PANTHER" id="PTHR47618">
    <property type="entry name" value="BIFUNCTIONAL OLIGORIBONUCLEASE AND PAP PHOSPHATASE NRNA"/>
    <property type="match status" value="1"/>
</dbReference>
<feature type="binding site" evidence="2">
    <location>
        <position position="506"/>
    </location>
    <ligand>
        <name>Mn(2+)</name>
        <dbReference type="ChEBI" id="CHEBI:29035"/>
        <label>2</label>
    </ligand>
</feature>
<dbReference type="GO" id="GO:0046872">
    <property type="term" value="F:metal ion binding"/>
    <property type="evidence" value="ECO:0007669"/>
    <property type="project" value="UniProtKB-KW"/>
</dbReference>
<organism evidence="6 7">
    <name type="scientific">Candidatus Onthovivens merdipullorum</name>
    <dbReference type="NCBI Taxonomy" id="2840889"/>
    <lineage>
        <taxon>Bacteria</taxon>
        <taxon>Bacillati</taxon>
        <taxon>Bacillota</taxon>
        <taxon>Bacilli</taxon>
        <taxon>Bacillales</taxon>
        <taxon>Candidatus Onthovivens</taxon>
    </lineage>
</organism>
<feature type="binding site" evidence="2">
    <location>
        <position position="359"/>
    </location>
    <ligand>
        <name>Mn(2+)</name>
        <dbReference type="ChEBI" id="CHEBI:29035"/>
        <label>2</label>
    </ligand>
</feature>
<sequence>MYKKFRKIEYVGLILCLVEIIGIVVISLLYIFNSLNFRNLLTVEHFAYISIGITIIDFLYIFIVLFYIHSKQQKNDINTVEIIGSDLQEAYSFGKIGFAITDDDDNVIWISDLLEINQVNLLNKNILQTIKETKQFINQNENYTIEVTIGNFIYQIRYLKRSHTYIFKDVTDFAKLSKSKVDEATCLGIILIDNYSDVVGTGEDNIDVITQVRSKILDYAKKYSFLVKSFRNDAYLVITSYKQLQRMVEDHFSLLNEVRELGLHEVIKPTLSIAIAHDFNDANKLMDMANQGIDLAMSRGGDQAVVLRFGADAEYFGGKTQSVEKRNKVKVRSIGDTLINLINQSSNVIVMGHKTMDMDAFGSCLGIKAICESFNKECDIIGSLADCENKVDLAINKTLKTSDLWISKKEADNKAKDKTLLIVVDVSLPRNVVYPEILDKCNKIIVIDHHRRAEDFIENTILSYIDTSASSASELIIEIIRYCSSSSQIKLNKTFATFMYSGILLDTNHFKSQSVGIRTFEACAILKEYGADTTKADDFLKDNFGEYKLVNEIVMTRVVYKTDSVWYCKSNGINQTATLAKAANQCMDFNELHAVFVIGQTGENEVRISARSDGVINVQLLCEKMGGGGHFGMAAAAFKDKTTDDVEKILLDTLDNYLDEATNNKAEE</sequence>
<dbReference type="EMBL" id="JADIMY010000053">
    <property type="protein sequence ID" value="MBO8427412.1"/>
    <property type="molecule type" value="Genomic_DNA"/>
</dbReference>
<dbReference type="SUPFAM" id="SSF64182">
    <property type="entry name" value="DHH phosphoesterases"/>
    <property type="match status" value="1"/>
</dbReference>
<dbReference type="Proteomes" id="UP000823613">
    <property type="component" value="Unassembled WGS sequence"/>
</dbReference>
<comment type="function">
    <text evidence="1">Has phosphodiesterase (PDE) activity against cyclic-di-AMP (c-di-AMP).</text>
</comment>
<feature type="transmembrane region" description="Helical" evidence="3">
    <location>
        <begin position="12"/>
        <end position="33"/>
    </location>
</feature>
<feature type="domain" description="DHHA1" evidence="5">
    <location>
        <begin position="576"/>
        <end position="658"/>
    </location>
</feature>
<feature type="binding site" evidence="2">
    <location>
        <position position="357"/>
    </location>
    <ligand>
        <name>Mn(2+)</name>
        <dbReference type="ChEBI" id="CHEBI:29035"/>
        <label>1</label>
    </ligand>
</feature>
<dbReference type="Pfam" id="PF01368">
    <property type="entry name" value="DHH"/>
    <property type="match status" value="1"/>
</dbReference>
<dbReference type="EC" id="3.1.4.-" evidence="1"/>
<dbReference type="GO" id="GO:0016787">
    <property type="term" value="F:hydrolase activity"/>
    <property type="evidence" value="ECO:0007669"/>
    <property type="project" value="UniProtKB-UniRule"/>
</dbReference>
<comment type="catalytic activity">
    <reaction evidence="1">
        <text>3',3'-c-di-AMP + H2O = 5'-O-phosphonoadenylyl-(3'-&gt;5')-adenosine + H(+)</text>
        <dbReference type="Rhea" id="RHEA:54420"/>
        <dbReference type="ChEBI" id="CHEBI:15377"/>
        <dbReference type="ChEBI" id="CHEBI:15378"/>
        <dbReference type="ChEBI" id="CHEBI:71500"/>
        <dbReference type="ChEBI" id="CHEBI:138171"/>
    </reaction>
</comment>
<name>A0A9D9DGS7_9BACL</name>
<evidence type="ECO:0000313" key="7">
    <source>
        <dbReference type="Proteomes" id="UP000823613"/>
    </source>
</evidence>
<comment type="caution">
    <text evidence="6">The sequence shown here is derived from an EMBL/GenBank/DDBJ whole genome shotgun (WGS) entry which is preliminary data.</text>
</comment>
<dbReference type="Pfam" id="PF02272">
    <property type="entry name" value="DHHA1"/>
    <property type="match status" value="1"/>
</dbReference>
<reference evidence="6" key="1">
    <citation type="submission" date="2020-10" db="EMBL/GenBank/DDBJ databases">
        <authorList>
            <person name="Gilroy R."/>
        </authorList>
    </citation>
    <scope>NUCLEOTIDE SEQUENCE</scope>
    <source>
        <strain evidence="6">11159</strain>
    </source>
</reference>
<keyword evidence="1" id="KW-1003">Cell membrane</keyword>
<comment type="cofactor">
    <cofactor evidence="2">
        <name>Mn(2+)</name>
        <dbReference type="ChEBI" id="CHEBI:29035"/>
    </cofactor>
    <text evidence="2">For phosphodiesterase activity, probably binds 2 Mn(2+) per subunit.</text>
</comment>
<dbReference type="Gene3D" id="3.10.310.30">
    <property type="match status" value="1"/>
</dbReference>
<feature type="binding site" evidence="2">
    <location>
        <position position="449"/>
    </location>
    <ligand>
        <name>Mn(2+)</name>
        <dbReference type="ChEBI" id="CHEBI:29035"/>
        <label>2</label>
    </ligand>
</feature>
<dbReference type="PIRSF" id="PIRSF026583">
    <property type="entry name" value="YybT"/>
    <property type="match status" value="1"/>
</dbReference>
<proteinExistence type="inferred from homology"/>
<feature type="binding site" evidence="2">
    <location>
        <position position="425"/>
    </location>
    <ligand>
        <name>Mn(2+)</name>
        <dbReference type="ChEBI" id="CHEBI:29035"/>
        <label>1</label>
    </ligand>
</feature>
<dbReference type="InterPro" id="IPR051319">
    <property type="entry name" value="Oligoribo/pAp-PDE_c-di-AMP_PDE"/>
</dbReference>
<accession>A0A9D9DGS7</accession>
<feature type="binding site" evidence="2">
    <location>
        <position position="425"/>
    </location>
    <ligand>
        <name>Mn(2+)</name>
        <dbReference type="ChEBI" id="CHEBI:29035"/>
        <label>2</label>
    </ligand>
</feature>
<keyword evidence="1" id="KW-0378">Hydrolase</keyword>
<dbReference type="InterPro" id="IPR038763">
    <property type="entry name" value="DHH_sf"/>
</dbReference>
<keyword evidence="1 3" id="KW-0472">Membrane</keyword>
<gene>
    <name evidence="6" type="ORF">IAC58_02490</name>
</gene>
<evidence type="ECO:0000256" key="2">
    <source>
        <dbReference type="PIRSR" id="PIRSR026583-50"/>
    </source>
</evidence>
<dbReference type="AlphaFoldDB" id="A0A9D9DGS7"/>
<comment type="subcellular location">
    <subcellularLocation>
        <location evidence="1">Cell membrane</location>
    </subcellularLocation>
</comment>
<keyword evidence="2" id="KW-0479">Metal-binding</keyword>
<evidence type="ECO:0000259" key="4">
    <source>
        <dbReference type="Pfam" id="PF01368"/>
    </source>
</evidence>
<dbReference type="GO" id="GO:0003676">
    <property type="term" value="F:nucleic acid binding"/>
    <property type="evidence" value="ECO:0007669"/>
    <property type="project" value="UniProtKB-UniRule"/>
</dbReference>
<dbReference type="Gene3D" id="3.90.1640.10">
    <property type="entry name" value="inorganic pyrophosphatase (n-terminal core)"/>
    <property type="match status" value="1"/>
</dbReference>
<feature type="domain" description="DDH" evidence="4">
    <location>
        <begin position="347"/>
        <end position="503"/>
    </location>
</feature>
<evidence type="ECO:0000313" key="6">
    <source>
        <dbReference type="EMBL" id="MBO8427412.1"/>
    </source>
</evidence>
<evidence type="ECO:0000256" key="1">
    <source>
        <dbReference type="PIRNR" id="PIRNR026583"/>
    </source>
</evidence>
<keyword evidence="2" id="KW-0464">Manganese</keyword>
<dbReference type="InterPro" id="IPR014528">
    <property type="entry name" value="GdpP/PdeA"/>
</dbReference>
<dbReference type="InterPro" id="IPR003156">
    <property type="entry name" value="DHHA1_dom"/>
</dbReference>
<keyword evidence="3" id="KW-1133">Transmembrane helix</keyword>
<protein>
    <recommendedName>
        <fullName evidence="1">Cyclic-di-AMP phosphodiesterase</fullName>
        <ecNumber evidence="1">3.1.4.-</ecNumber>
    </recommendedName>
</protein>
<keyword evidence="3" id="KW-0812">Transmembrane</keyword>
<feature type="transmembrane region" description="Helical" evidence="3">
    <location>
        <begin position="45"/>
        <end position="68"/>
    </location>
</feature>
<comment type="similarity">
    <text evidence="1">Belongs to the GdpP/PdeA phosphodiesterase family.</text>
</comment>
<dbReference type="InterPro" id="IPR001667">
    <property type="entry name" value="DDH_dom"/>
</dbReference>
<evidence type="ECO:0000259" key="5">
    <source>
        <dbReference type="Pfam" id="PF02272"/>
    </source>
</evidence>
<reference evidence="6" key="2">
    <citation type="journal article" date="2021" name="PeerJ">
        <title>Extensive microbial diversity within the chicken gut microbiome revealed by metagenomics and culture.</title>
        <authorList>
            <person name="Gilroy R."/>
            <person name="Ravi A."/>
            <person name="Getino M."/>
            <person name="Pursley I."/>
            <person name="Horton D.L."/>
            <person name="Alikhan N.F."/>
            <person name="Baker D."/>
            <person name="Gharbi K."/>
            <person name="Hall N."/>
            <person name="Watson M."/>
            <person name="Adriaenssens E.M."/>
            <person name="Foster-Nyarko E."/>
            <person name="Jarju S."/>
            <person name="Secka A."/>
            <person name="Antonio M."/>
            <person name="Oren A."/>
            <person name="Chaudhuri R.R."/>
            <person name="La Ragione R."/>
            <person name="Hildebrand F."/>
            <person name="Pallen M.J."/>
        </authorList>
    </citation>
    <scope>NUCLEOTIDE SEQUENCE</scope>
    <source>
        <strain evidence="6">11159</strain>
    </source>
</reference>
<feature type="binding site" evidence="2">
    <location>
        <position position="353"/>
    </location>
    <ligand>
        <name>Mn(2+)</name>
        <dbReference type="ChEBI" id="CHEBI:29035"/>
        <label>1</label>
    </ligand>
</feature>
<dbReference type="Pfam" id="PF24898">
    <property type="entry name" value="GGDEF_GdpP"/>
    <property type="match status" value="1"/>
</dbReference>